<comment type="caution">
    <text evidence="2">The sequence shown here is derived from an EMBL/GenBank/DDBJ whole genome shotgun (WGS) entry which is preliminary data.</text>
</comment>
<name>A0ABT8BSK0_9VIBR</name>
<keyword evidence="3" id="KW-1185">Reference proteome</keyword>
<reference evidence="3" key="1">
    <citation type="journal article" date="2019" name="Int. J. Syst. Evol. Microbiol.">
        <title>The Global Catalogue of Microorganisms (GCM) 10K type strain sequencing project: providing services to taxonomists for standard genome sequencing and annotation.</title>
        <authorList>
            <consortium name="The Broad Institute Genomics Platform"/>
            <consortium name="The Broad Institute Genome Sequencing Center for Infectious Disease"/>
            <person name="Wu L."/>
            <person name="Ma J."/>
        </authorList>
    </citation>
    <scope>NUCLEOTIDE SEQUENCE [LARGE SCALE GENOMIC DNA]</scope>
    <source>
        <strain evidence="3">CECT 7398</strain>
    </source>
</reference>
<protein>
    <submittedName>
        <fullName evidence="2">Uncharacterized protein</fullName>
    </submittedName>
</protein>
<keyword evidence="1" id="KW-1133">Transmembrane helix</keyword>
<evidence type="ECO:0000313" key="2">
    <source>
        <dbReference type="EMBL" id="MDN3609961.1"/>
    </source>
</evidence>
<sequence length="250" mass="28982">MSNRVKVCRYQDPELRDRLASEYVLGTLTVRVKRRLEHLIHEDPSWWQHIDQWHQHLSDLSPAKERGREKHTLAEPPKRIWKNIAARTWDSRNAHRTLRWWWLPTGMALSMVIGITIQPMIVPPIQSVSVMQVRPASYLAMMSSPTKNNHFALVAYQGDKPGQSSIRLQRNLGMENVSFDSAMVWMRDSLSGELTLIDSLENVKDVRFMSPKEWGALKNSSELLVTKNRDPSSQVLYRGRCVELSDWQAI</sequence>
<proteinExistence type="predicted"/>
<gene>
    <name evidence="2" type="ORF">QWZ16_09650</name>
</gene>
<feature type="transmembrane region" description="Helical" evidence="1">
    <location>
        <begin position="100"/>
        <end position="121"/>
    </location>
</feature>
<keyword evidence="1" id="KW-0472">Membrane</keyword>
<dbReference type="Proteomes" id="UP001238540">
    <property type="component" value="Unassembled WGS sequence"/>
</dbReference>
<accession>A0ABT8BSK0</accession>
<dbReference type="RefSeq" id="WP_076587809.1">
    <property type="nucleotide sequence ID" value="NZ_JABEYA020000017.1"/>
</dbReference>
<evidence type="ECO:0000256" key="1">
    <source>
        <dbReference type="SAM" id="Phobius"/>
    </source>
</evidence>
<keyword evidence="1" id="KW-0812">Transmembrane</keyword>
<dbReference type="EMBL" id="JAUFQC010000001">
    <property type="protein sequence ID" value="MDN3609961.1"/>
    <property type="molecule type" value="Genomic_DNA"/>
</dbReference>
<organism evidence="2 3">
    <name type="scientific">Vibrio ostreicida</name>
    <dbReference type="NCBI Taxonomy" id="526588"/>
    <lineage>
        <taxon>Bacteria</taxon>
        <taxon>Pseudomonadati</taxon>
        <taxon>Pseudomonadota</taxon>
        <taxon>Gammaproteobacteria</taxon>
        <taxon>Vibrionales</taxon>
        <taxon>Vibrionaceae</taxon>
        <taxon>Vibrio</taxon>
    </lineage>
</organism>
<evidence type="ECO:0000313" key="3">
    <source>
        <dbReference type="Proteomes" id="UP001238540"/>
    </source>
</evidence>